<sequence length="189" mass="20478">MRTLVQLIFPLLLMSCVVGCGSVSVTDYQNATPVLDLETFFQGELTAHGVVKNRSGRVIRTFNATIAASWENGEGILDEHFEFNDGQLDQRKWILTPAGDNRYTGTAGDVVGAGVLEVAGNSVFLDYTLRIPLDEDSIDVHVDDRMYLVAPGVLLNESEMRKFGVRVGSILLVILQPDAQPPTAGAAPS</sequence>
<gene>
    <name evidence="2" type="ORF">EYC82_14530</name>
</gene>
<organism evidence="2 3">
    <name type="scientific">Candidatus Marimicrobium litorale</name>
    <dbReference type="NCBI Taxonomy" id="2518991"/>
    <lineage>
        <taxon>Bacteria</taxon>
        <taxon>Pseudomonadati</taxon>
        <taxon>Pseudomonadota</taxon>
        <taxon>Gammaproteobacteria</taxon>
        <taxon>Cellvibrionales</taxon>
        <taxon>Halieaceae</taxon>
        <taxon>Marimicrobium</taxon>
    </lineage>
</organism>
<protein>
    <submittedName>
        <fullName evidence="2">DUF3833 domain-containing protein</fullName>
    </submittedName>
</protein>
<accession>A0ABT3T8K2</accession>
<evidence type="ECO:0000256" key="1">
    <source>
        <dbReference type="SAM" id="SignalP"/>
    </source>
</evidence>
<feature type="chain" id="PRO_5045095694" evidence="1">
    <location>
        <begin position="21"/>
        <end position="189"/>
    </location>
</feature>
<proteinExistence type="predicted"/>
<keyword evidence="1" id="KW-0732">Signal</keyword>
<name>A0ABT3T8K2_9GAMM</name>
<dbReference type="InterPro" id="IPR024409">
    <property type="entry name" value="DUF3833"/>
</dbReference>
<dbReference type="EMBL" id="SHNO01000001">
    <property type="protein sequence ID" value="MCX2978580.1"/>
    <property type="molecule type" value="Genomic_DNA"/>
</dbReference>
<evidence type="ECO:0000313" key="3">
    <source>
        <dbReference type="Proteomes" id="UP001143304"/>
    </source>
</evidence>
<keyword evidence="3" id="KW-1185">Reference proteome</keyword>
<feature type="signal peptide" evidence="1">
    <location>
        <begin position="1"/>
        <end position="20"/>
    </location>
</feature>
<evidence type="ECO:0000313" key="2">
    <source>
        <dbReference type="EMBL" id="MCX2978580.1"/>
    </source>
</evidence>
<dbReference type="Proteomes" id="UP001143304">
    <property type="component" value="Unassembled WGS sequence"/>
</dbReference>
<dbReference type="PROSITE" id="PS51257">
    <property type="entry name" value="PROKAR_LIPOPROTEIN"/>
    <property type="match status" value="1"/>
</dbReference>
<comment type="caution">
    <text evidence="2">The sequence shown here is derived from an EMBL/GenBank/DDBJ whole genome shotgun (WGS) entry which is preliminary data.</text>
</comment>
<dbReference type="Pfam" id="PF12915">
    <property type="entry name" value="DUF3833"/>
    <property type="match status" value="1"/>
</dbReference>
<reference evidence="2" key="1">
    <citation type="submission" date="2019-02" db="EMBL/GenBank/DDBJ databases">
        <authorList>
            <person name="Li S.-H."/>
        </authorList>
    </citation>
    <scope>NUCLEOTIDE SEQUENCE</scope>
    <source>
        <strain evidence="2">IMCC11814</strain>
    </source>
</reference>
<dbReference type="RefSeq" id="WP_279250276.1">
    <property type="nucleotide sequence ID" value="NZ_SHNO01000001.1"/>
</dbReference>